<evidence type="ECO:0000259" key="4">
    <source>
        <dbReference type="PROSITE" id="PS51202"/>
    </source>
</evidence>
<dbReference type="PROSITE" id="PS51202">
    <property type="entry name" value="RCK_C"/>
    <property type="match status" value="1"/>
</dbReference>
<feature type="domain" description="RCK N-terminal" evidence="3">
    <location>
        <begin position="108"/>
        <end position="226"/>
    </location>
</feature>
<name>A0A1J4SCE3_9BACT</name>
<accession>A0A1J4SCE3</accession>
<evidence type="ECO:0000259" key="3">
    <source>
        <dbReference type="PROSITE" id="PS51201"/>
    </source>
</evidence>
<evidence type="ECO:0008006" key="7">
    <source>
        <dbReference type="Google" id="ProtNLM"/>
    </source>
</evidence>
<evidence type="ECO:0000256" key="1">
    <source>
        <dbReference type="ARBA" id="ARBA00004651"/>
    </source>
</evidence>
<evidence type="ECO:0000256" key="2">
    <source>
        <dbReference type="SAM" id="Phobius"/>
    </source>
</evidence>
<keyword evidence="2" id="KW-0472">Membrane</keyword>
<dbReference type="InterPro" id="IPR036721">
    <property type="entry name" value="RCK_C_sf"/>
</dbReference>
<dbReference type="InterPro" id="IPR013099">
    <property type="entry name" value="K_chnl_dom"/>
</dbReference>
<keyword evidence="2" id="KW-0812">Transmembrane</keyword>
<dbReference type="EMBL" id="MNUO01000070">
    <property type="protein sequence ID" value="OIN96960.1"/>
    <property type="molecule type" value="Genomic_DNA"/>
</dbReference>
<dbReference type="SUPFAM" id="SSF81324">
    <property type="entry name" value="Voltage-gated potassium channels"/>
    <property type="match status" value="1"/>
</dbReference>
<dbReference type="PANTHER" id="PTHR43833:SF9">
    <property type="entry name" value="POTASSIUM CHANNEL PROTEIN YUGO-RELATED"/>
    <property type="match status" value="1"/>
</dbReference>
<protein>
    <recommendedName>
        <fullName evidence="7">Potassium channel protein</fullName>
    </recommendedName>
</protein>
<reference evidence="5 6" key="1">
    <citation type="journal article" date="2016" name="Environ. Microbiol.">
        <title>Genomic resolution of a cold subsurface aquifer community provides metabolic insights for novel microbes adapted to high CO concentrations.</title>
        <authorList>
            <person name="Probst A.J."/>
            <person name="Castelle C.J."/>
            <person name="Singh A."/>
            <person name="Brown C.T."/>
            <person name="Anantharaman K."/>
            <person name="Sharon I."/>
            <person name="Hug L.A."/>
            <person name="Burstein D."/>
            <person name="Emerson J.B."/>
            <person name="Thomas B.C."/>
            <person name="Banfield J.F."/>
        </authorList>
    </citation>
    <scope>NUCLEOTIDE SEQUENCE [LARGE SCALE GENOMIC DNA]</scope>
    <source>
        <strain evidence="5">CG1_02_38_46</strain>
    </source>
</reference>
<dbReference type="SUPFAM" id="SSF51735">
    <property type="entry name" value="NAD(P)-binding Rossmann-fold domains"/>
    <property type="match status" value="1"/>
</dbReference>
<dbReference type="InterPro" id="IPR003148">
    <property type="entry name" value="RCK_N"/>
</dbReference>
<feature type="transmembrane region" description="Helical" evidence="2">
    <location>
        <begin position="34"/>
        <end position="53"/>
    </location>
</feature>
<dbReference type="AlphaFoldDB" id="A0A1J4SCE3"/>
<dbReference type="InterPro" id="IPR036291">
    <property type="entry name" value="NAD(P)-bd_dom_sf"/>
</dbReference>
<dbReference type="Gene3D" id="3.30.70.1450">
    <property type="entry name" value="Regulator of K+ conductance, C-terminal domain"/>
    <property type="match status" value="1"/>
</dbReference>
<dbReference type="GO" id="GO:0005886">
    <property type="term" value="C:plasma membrane"/>
    <property type="evidence" value="ECO:0007669"/>
    <property type="project" value="UniProtKB-SubCell"/>
</dbReference>
<evidence type="ECO:0000313" key="6">
    <source>
        <dbReference type="Proteomes" id="UP000182278"/>
    </source>
</evidence>
<dbReference type="PANTHER" id="PTHR43833">
    <property type="entry name" value="POTASSIUM CHANNEL PROTEIN 2-RELATED-RELATED"/>
    <property type="match status" value="1"/>
</dbReference>
<dbReference type="Gene3D" id="1.10.287.70">
    <property type="match status" value="1"/>
</dbReference>
<feature type="transmembrane region" description="Helical" evidence="2">
    <location>
        <begin position="7"/>
        <end position="28"/>
    </location>
</feature>
<proteinExistence type="predicted"/>
<dbReference type="Pfam" id="PF02080">
    <property type="entry name" value="TrkA_C"/>
    <property type="match status" value="1"/>
</dbReference>
<organism evidence="5 6">
    <name type="scientific">Candidatus Desantisbacteria bacterium CG1_02_38_46</name>
    <dbReference type="NCBI Taxonomy" id="1817893"/>
    <lineage>
        <taxon>Bacteria</taxon>
        <taxon>Candidatus Desantisiibacteriota</taxon>
    </lineage>
</organism>
<dbReference type="InterPro" id="IPR050721">
    <property type="entry name" value="Trk_Ktr_HKT_K-transport"/>
</dbReference>
<gene>
    <name evidence="5" type="ORF">AUJ66_04760</name>
</gene>
<dbReference type="SUPFAM" id="SSF116726">
    <property type="entry name" value="TrkA C-terminal domain-like"/>
    <property type="match status" value="1"/>
</dbReference>
<sequence>MNIEKRILIVGIILCIVLTVGIAGYSVIEKGWTLLEALYMTVITVATVGFMEVKPLSDAGRIFTIFLIFGGATLLVYAGSSLVAFVVEGELTGILWRRKMEKQISQLNGHYIICGTGKTGRYVVEEFLQTRIKFVVIESNIEQLKKILGFENLLYIQGDATSDATLRLAGIEKAKGLVSALPEDKDNLFVTLTAKSINPNLRIVAKAAEEETGYKLKIAGASSVVSPNYIGGLRMASETIRPTVTSFLDIMLRDKDARLRITETRVGASSKFVGQKLGELEIRQKTGALVLAIKKGDTGGYIYNPPVDEKMQSGDTLIVMATPEQMEKLKEFTEAE</sequence>
<evidence type="ECO:0000313" key="5">
    <source>
        <dbReference type="EMBL" id="OIN96960.1"/>
    </source>
</evidence>
<comment type="caution">
    <text evidence="5">The sequence shown here is derived from an EMBL/GenBank/DDBJ whole genome shotgun (WGS) entry which is preliminary data.</text>
</comment>
<dbReference type="GO" id="GO:0006813">
    <property type="term" value="P:potassium ion transport"/>
    <property type="evidence" value="ECO:0007669"/>
    <property type="project" value="InterPro"/>
</dbReference>
<dbReference type="Pfam" id="PF02254">
    <property type="entry name" value="TrkA_N"/>
    <property type="match status" value="1"/>
</dbReference>
<dbReference type="InterPro" id="IPR006037">
    <property type="entry name" value="RCK_C"/>
</dbReference>
<dbReference type="STRING" id="1817893.AUJ66_04760"/>
<comment type="subcellular location">
    <subcellularLocation>
        <location evidence="1">Cell membrane</location>
        <topology evidence="1">Multi-pass membrane protein</topology>
    </subcellularLocation>
</comment>
<dbReference type="GO" id="GO:0008324">
    <property type="term" value="F:monoatomic cation transmembrane transporter activity"/>
    <property type="evidence" value="ECO:0007669"/>
    <property type="project" value="InterPro"/>
</dbReference>
<keyword evidence="2" id="KW-1133">Transmembrane helix</keyword>
<feature type="domain" description="RCK C-terminal" evidence="4">
    <location>
        <begin position="249"/>
        <end position="335"/>
    </location>
</feature>
<dbReference type="PROSITE" id="PS51201">
    <property type="entry name" value="RCK_N"/>
    <property type="match status" value="1"/>
</dbReference>
<dbReference type="Pfam" id="PF07885">
    <property type="entry name" value="Ion_trans_2"/>
    <property type="match status" value="1"/>
</dbReference>
<feature type="transmembrane region" description="Helical" evidence="2">
    <location>
        <begin position="65"/>
        <end position="87"/>
    </location>
</feature>
<dbReference type="Proteomes" id="UP000182278">
    <property type="component" value="Unassembled WGS sequence"/>
</dbReference>
<dbReference type="Gene3D" id="3.40.50.720">
    <property type="entry name" value="NAD(P)-binding Rossmann-like Domain"/>
    <property type="match status" value="1"/>
</dbReference>